<keyword evidence="3" id="KW-1185">Reference proteome</keyword>
<evidence type="ECO:0008006" key="4">
    <source>
        <dbReference type="Google" id="ProtNLM"/>
    </source>
</evidence>
<dbReference type="Proteomes" id="UP000515873">
    <property type="component" value="Chromosome"/>
</dbReference>
<keyword evidence="1" id="KW-0812">Transmembrane</keyword>
<name>A0A7G8Q9C1_9GAMM</name>
<accession>A0A7G8Q9C1</accession>
<proteinExistence type="predicted"/>
<dbReference type="AlphaFoldDB" id="A0A7G8Q9C1"/>
<evidence type="ECO:0000313" key="2">
    <source>
        <dbReference type="EMBL" id="QNK03379.1"/>
    </source>
</evidence>
<gene>
    <name evidence="2" type="ORF">H8F01_09855</name>
</gene>
<keyword evidence="1" id="KW-1133">Transmembrane helix</keyword>
<sequence length="182" mass="19307">MSRSAFFASRQRVIVAVSLIALVVIGAGIYAWSTGSVPGMTGSGLASASSTAGKDDNGVGILLDLAKTAEAEKRLVAPAGSNAYEFYLSVLQLDPQNQLAQAQLHDSFESASADVERAINDNELDEAQRELSLLREFDKTNYILSLLGGKLDAQRQIQTRQDEARAAAMQAQQQSAGSGSMP</sequence>
<evidence type="ECO:0000256" key="1">
    <source>
        <dbReference type="SAM" id="Phobius"/>
    </source>
</evidence>
<dbReference type="RefSeq" id="WP_187058849.1">
    <property type="nucleotide sequence ID" value="NZ_CP060412.1"/>
</dbReference>
<dbReference type="EMBL" id="CP060412">
    <property type="protein sequence ID" value="QNK03379.1"/>
    <property type="molecule type" value="Genomic_DNA"/>
</dbReference>
<evidence type="ECO:0000313" key="3">
    <source>
        <dbReference type="Proteomes" id="UP000515873"/>
    </source>
</evidence>
<reference evidence="2 3" key="1">
    <citation type="submission" date="2020-08" db="EMBL/GenBank/DDBJ databases">
        <title>Dyella sp. G9 isolated from forest soil.</title>
        <authorList>
            <person name="Fu J."/>
            <person name="Qiu L."/>
        </authorList>
    </citation>
    <scope>NUCLEOTIDE SEQUENCE [LARGE SCALE GENOMIC DNA]</scope>
    <source>
        <strain evidence="2 3">G9</strain>
    </source>
</reference>
<protein>
    <recommendedName>
        <fullName evidence="4">Energy transducer TonB</fullName>
    </recommendedName>
</protein>
<dbReference type="KEGG" id="dtl:H8F01_09855"/>
<organism evidence="2 3">
    <name type="scientific">Dyella telluris</name>
    <dbReference type="NCBI Taxonomy" id="2763498"/>
    <lineage>
        <taxon>Bacteria</taxon>
        <taxon>Pseudomonadati</taxon>
        <taxon>Pseudomonadota</taxon>
        <taxon>Gammaproteobacteria</taxon>
        <taxon>Lysobacterales</taxon>
        <taxon>Rhodanobacteraceae</taxon>
        <taxon>Dyella</taxon>
    </lineage>
</organism>
<keyword evidence="1" id="KW-0472">Membrane</keyword>
<feature type="transmembrane region" description="Helical" evidence="1">
    <location>
        <begin position="12"/>
        <end position="32"/>
    </location>
</feature>